<dbReference type="PRINTS" id="PR00837">
    <property type="entry name" value="V5TPXLIKE"/>
</dbReference>
<evidence type="ECO:0000259" key="1">
    <source>
        <dbReference type="SMART" id="SM00198"/>
    </source>
</evidence>
<gene>
    <name evidence="2" type="ORF">PFL1_02956</name>
</gene>
<feature type="domain" description="SCP" evidence="1">
    <location>
        <begin position="2"/>
        <end position="134"/>
    </location>
</feature>
<dbReference type="EMBL" id="KE361630">
    <property type="protein sequence ID" value="EPQ29736.1"/>
    <property type="molecule type" value="Genomic_DNA"/>
</dbReference>
<dbReference type="RefSeq" id="XP_007878659.1">
    <property type="nucleotide sequence ID" value="XM_007880468.1"/>
</dbReference>
<accession>A0A061HGF5</accession>
<dbReference type="PRINTS" id="PR00838">
    <property type="entry name" value="V5ALLERGEN"/>
</dbReference>
<dbReference type="AlphaFoldDB" id="A0A061HGF5"/>
<dbReference type="PANTHER" id="PTHR10334">
    <property type="entry name" value="CYSTEINE-RICH SECRETORY PROTEIN-RELATED"/>
    <property type="match status" value="1"/>
</dbReference>
<dbReference type="KEGG" id="pfp:PFL1_02956"/>
<name>A0A061HGF5_9BASI</name>
<dbReference type="InterPro" id="IPR001283">
    <property type="entry name" value="CRISP-related"/>
</dbReference>
<dbReference type="Gene3D" id="3.40.33.10">
    <property type="entry name" value="CAP"/>
    <property type="match status" value="1"/>
</dbReference>
<dbReference type="GeneID" id="19317068"/>
<dbReference type="Pfam" id="PF00188">
    <property type="entry name" value="CAP"/>
    <property type="match status" value="1"/>
</dbReference>
<dbReference type="eggNOG" id="KOG3017">
    <property type="taxonomic scope" value="Eukaryota"/>
</dbReference>
<dbReference type="PROSITE" id="PS01009">
    <property type="entry name" value="CRISP_1"/>
    <property type="match status" value="1"/>
</dbReference>
<dbReference type="SMART" id="SM00198">
    <property type="entry name" value="SCP"/>
    <property type="match status" value="1"/>
</dbReference>
<dbReference type="HOGENOM" id="CLU_035730_6_3_1"/>
<dbReference type="SUPFAM" id="SSF55797">
    <property type="entry name" value="PR-1-like"/>
    <property type="match status" value="1"/>
</dbReference>
<dbReference type="InterPro" id="IPR035940">
    <property type="entry name" value="CAP_sf"/>
</dbReference>
<proteinExistence type="predicted"/>
<evidence type="ECO:0000313" key="3">
    <source>
        <dbReference type="Proteomes" id="UP000053664"/>
    </source>
</evidence>
<evidence type="ECO:0000313" key="2">
    <source>
        <dbReference type="EMBL" id="EPQ29736.1"/>
    </source>
</evidence>
<dbReference type="Proteomes" id="UP000053664">
    <property type="component" value="Unassembled WGS sequence"/>
</dbReference>
<dbReference type="GO" id="GO:0005576">
    <property type="term" value="C:extracellular region"/>
    <property type="evidence" value="ECO:0007669"/>
    <property type="project" value="InterPro"/>
</dbReference>
<protein>
    <recommendedName>
        <fullName evidence="1">SCP domain-containing protein</fullName>
    </recommendedName>
</protein>
<reference evidence="2 3" key="1">
    <citation type="journal article" date="2013" name="Plant Cell">
        <title>The transition from a phytopathogenic smut ancestor to an anamorphic biocontrol agent deciphered by comparative whole-genome analysis.</title>
        <authorList>
            <person name="Lefebvre F."/>
            <person name="Joly D.L."/>
            <person name="Labbe C."/>
            <person name="Teichmann B."/>
            <person name="Linning R."/>
            <person name="Belzile F."/>
            <person name="Bakkeren G."/>
            <person name="Belanger R.R."/>
        </authorList>
    </citation>
    <scope>NUCLEOTIDE SEQUENCE [LARGE SCALE GENOMIC DNA]</scope>
    <source>
        <strain evidence="2 3">PF-1</strain>
    </source>
</reference>
<dbReference type="InterPro" id="IPR018244">
    <property type="entry name" value="Allrgn_V5/Tpx1_CS"/>
</dbReference>
<dbReference type="InterPro" id="IPR014044">
    <property type="entry name" value="CAP_dom"/>
</dbReference>
<organism evidence="2 3">
    <name type="scientific">Pseudozyma flocculosa PF-1</name>
    <dbReference type="NCBI Taxonomy" id="1277687"/>
    <lineage>
        <taxon>Eukaryota</taxon>
        <taxon>Fungi</taxon>
        <taxon>Dikarya</taxon>
        <taxon>Basidiomycota</taxon>
        <taxon>Ustilaginomycotina</taxon>
        <taxon>Ustilaginomycetes</taxon>
        <taxon>Ustilaginales</taxon>
        <taxon>Ustilaginaceae</taxon>
        <taxon>Pseudozyma</taxon>
    </lineage>
</organism>
<dbReference type="OrthoDB" id="337038at2759"/>
<sequence length="183" mass="19734">MDFNKGIIAAHNAKRRIHGAPDLVYNATLAASAQDWANRCHFAHGSDGVLKWGECLEAGSMPPGNGSVAVDYWYSESQGYDYTKEVDDSHPAQAAGHFVQMIWKSTSSIGCAYAACSEDQMQMPGLGPKGNFIVYYTYGGVAGEYVANVLPPKPGMQDVTDPSKMGTLKGVRLGGDFHGYDHH</sequence>
<dbReference type="InterPro" id="IPR002413">
    <property type="entry name" value="V5_allergen-like"/>
</dbReference>